<dbReference type="EMBL" id="SHKO01000001">
    <property type="protein sequence ID" value="RZT98271.1"/>
    <property type="molecule type" value="Genomic_DNA"/>
</dbReference>
<keyword evidence="2" id="KW-0472">Membrane</keyword>
<feature type="transmembrane region" description="Helical" evidence="2">
    <location>
        <begin position="56"/>
        <end position="75"/>
    </location>
</feature>
<accession>A0A4Q7VPC4</accession>
<evidence type="ECO:0000256" key="2">
    <source>
        <dbReference type="SAM" id="Phobius"/>
    </source>
</evidence>
<feature type="compositionally biased region" description="Low complexity" evidence="1">
    <location>
        <begin position="33"/>
        <end position="45"/>
    </location>
</feature>
<name>A0A4Q7VPC4_9BURK</name>
<evidence type="ECO:0000313" key="3">
    <source>
        <dbReference type="EMBL" id="RZT98271.1"/>
    </source>
</evidence>
<reference evidence="3 4" key="1">
    <citation type="submission" date="2019-02" db="EMBL/GenBank/DDBJ databases">
        <title>Genomic Encyclopedia of Type Strains, Phase IV (KMG-IV): sequencing the most valuable type-strain genomes for metagenomic binning, comparative biology and taxonomic classification.</title>
        <authorList>
            <person name="Goeker M."/>
        </authorList>
    </citation>
    <scope>NUCLEOTIDE SEQUENCE [LARGE SCALE GENOMIC DNA]</scope>
    <source>
        <strain evidence="3 4">DSM 23814</strain>
    </source>
</reference>
<gene>
    <name evidence="3" type="ORF">EV681_0047</name>
</gene>
<dbReference type="RefSeq" id="WP_130302999.1">
    <property type="nucleotide sequence ID" value="NZ_SHKO01000001.1"/>
</dbReference>
<comment type="caution">
    <text evidence="3">The sequence shown here is derived from an EMBL/GenBank/DDBJ whole genome shotgun (WGS) entry which is preliminary data.</text>
</comment>
<dbReference type="PANTHER" id="PTHR37549">
    <property type="entry name" value="LIPOPROTEIN LPRI"/>
    <property type="match status" value="1"/>
</dbReference>
<dbReference type="PANTHER" id="PTHR37549:SF1">
    <property type="entry name" value="LIPOPROTEIN LPRI"/>
    <property type="match status" value="1"/>
</dbReference>
<organism evidence="3 4">
    <name type="scientific">Advenella incenata</name>
    <dbReference type="NCBI Taxonomy" id="267800"/>
    <lineage>
        <taxon>Bacteria</taxon>
        <taxon>Pseudomonadati</taxon>
        <taxon>Pseudomonadota</taxon>
        <taxon>Betaproteobacteria</taxon>
        <taxon>Burkholderiales</taxon>
        <taxon>Alcaligenaceae</taxon>
    </lineage>
</organism>
<feature type="region of interest" description="Disordered" evidence="1">
    <location>
        <begin position="29"/>
        <end position="52"/>
    </location>
</feature>
<proteinExistence type="predicted"/>
<dbReference type="GO" id="GO:0005576">
    <property type="term" value="C:extracellular region"/>
    <property type="evidence" value="ECO:0007669"/>
    <property type="project" value="TreeGrafter"/>
</dbReference>
<evidence type="ECO:0000313" key="4">
    <source>
        <dbReference type="Proteomes" id="UP000293398"/>
    </source>
</evidence>
<sequence length="394" mass="43220">MVNKDNNRGFSGLTDLVSDIGDIDASIQASQRSATANTAKTSSSKGGTDNSERGGGWSGIWVAVITGLVILVWIISNEKNNGRQPALPKSEASMYNTRQNNPTPTAKSTVIASLDDLQFTKPGAGNSNVLSVIEIRWCLRENIRLGAMRSIFYSTNGVDNFNRIVSDYNSRCGNYRYYQDHYSRAIDDIASYRNQIISEAIAEARAFEMSTGQLNTSASSHEDEVKQFKPIPSGGAYPENREIIRIAVSKYASGGNRAVSECMSRKIEIYNRRYYKRNPNSIGKDISATIDAATKGTVRTCNNELNAVFNGPSFDCNKASNSTEYMICRTPLLSSLDVSFSNAVAAAKAMAIGDEKTRIVNQLRGWIKERNACGDSLACLKSSYVKGLEFIENF</sequence>
<evidence type="ECO:0000256" key="1">
    <source>
        <dbReference type="SAM" id="MobiDB-lite"/>
    </source>
</evidence>
<dbReference type="Proteomes" id="UP000293398">
    <property type="component" value="Unassembled WGS sequence"/>
</dbReference>
<protein>
    <submittedName>
        <fullName evidence="3">Uncharacterized protein</fullName>
    </submittedName>
</protein>
<keyword evidence="2" id="KW-1133">Transmembrane helix</keyword>
<dbReference type="AlphaFoldDB" id="A0A4Q7VPC4"/>
<keyword evidence="4" id="KW-1185">Reference proteome</keyword>
<keyword evidence="2" id="KW-0812">Transmembrane</keyword>
<dbReference type="InterPro" id="IPR052755">
    <property type="entry name" value="Lysozyme_Inhibitor_LprI"/>
</dbReference>
<dbReference type="OrthoDB" id="8592519at2"/>